<name>A0A4Y2U957_ARAVE</name>
<dbReference type="AlphaFoldDB" id="A0A4Y2U957"/>
<gene>
    <name evidence="1" type="ORF">AVEN_122389_1</name>
</gene>
<sequence length="116" mass="13001">MLLQHITPLSLGLLVRNGGNWERRATHCLNYLLNRAKIVETKPTQLVKKTPFCLINREKNDLGFGSFCLAVMIGMAEASLEAATGTENQRIRRSPGSLTEKTVDLRLCHLNAYSFN</sequence>
<organism evidence="1 2">
    <name type="scientific">Araneus ventricosus</name>
    <name type="common">Orbweaver spider</name>
    <name type="synonym">Epeira ventricosa</name>
    <dbReference type="NCBI Taxonomy" id="182803"/>
    <lineage>
        <taxon>Eukaryota</taxon>
        <taxon>Metazoa</taxon>
        <taxon>Ecdysozoa</taxon>
        <taxon>Arthropoda</taxon>
        <taxon>Chelicerata</taxon>
        <taxon>Arachnida</taxon>
        <taxon>Araneae</taxon>
        <taxon>Araneomorphae</taxon>
        <taxon>Entelegynae</taxon>
        <taxon>Araneoidea</taxon>
        <taxon>Araneidae</taxon>
        <taxon>Araneus</taxon>
    </lineage>
</organism>
<dbReference type="Proteomes" id="UP000499080">
    <property type="component" value="Unassembled WGS sequence"/>
</dbReference>
<comment type="caution">
    <text evidence="1">The sequence shown here is derived from an EMBL/GenBank/DDBJ whole genome shotgun (WGS) entry which is preliminary data.</text>
</comment>
<keyword evidence="2" id="KW-1185">Reference proteome</keyword>
<protein>
    <submittedName>
        <fullName evidence="1">Uncharacterized protein</fullName>
    </submittedName>
</protein>
<reference evidence="1 2" key="1">
    <citation type="journal article" date="2019" name="Sci. Rep.">
        <title>Orb-weaving spider Araneus ventricosus genome elucidates the spidroin gene catalogue.</title>
        <authorList>
            <person name="Kono N."/>
            <person name="Nakamura H."/>
            <person name="Ohtoshi R."/>
            <person name="Moran D.A.P."/>
            <person name="Shinohara A."/>
            <person name="Yoshida Y."/>
            <person name="Fujiwara M."/>
            <person name="Mori M."/>
            <person name="Tomita M."/>
            <person name="Arakawa K."/>
        </authorList>
    </citation>
    <scope>NUCLEOTIDE SEQUENCE [LARGE SCALE GENOMIC DNA]</scope>
</reference>
<evidence type="ECO:0000313" key="2">
    <source>
        <dbReference type="Proteomes" id="UP000499080"/>
    </source>
</evidence>
<dbReference type="EMBL" id="BGPR01034700">
    <property type="protein sequence ID" value="GBO09172.1"/>
    <property type="molecule type" value="Genomic_DNA"/>
</dbReference>
<proteinExistence type="predicted"/>
<evidence type="ECO:0000313" key="1">
    <source>
        <dbReference type="EMBL" id="GBO09172.1"/>
    </source>
</evidence>
<accession>A0A4Y2U957</accession>